<evidence type="ECO:0000313" key="3">
    <source>
        <dbReference type="EMBL" id="KAJ8895500.1"/>
    </source>
</evidence>
<evidence type="ECO:0000313" key="4">
    <source>
        <dbReference type="Proteomes" id="UP001159363"/>
    </source>
</evidence>
<feature type="compositionally biased region" description="Basic and acidic residues" evidence="1">
    <location>
        <begin position="739"/>
        <end position="754"/>
    </location>
</feature>
<proteinExistence type="predicted"/>
<comment type="caution">
    <text evidence="3">The sequence shown here is derived from an EMBL/GenBank/DDBJ whole genome shotgun (WGS) entry which is preliminary data.</text>
</comment>
<keyword evidence="4" id="KW-1185">Reference proteome</keyword>
<feature type="region of interest" description="Disordered" evidence="1">
    <location>
        <begin position="651"/>
        <end position="675"/>
    </location>
</feature>
<feature type="region of interest" description="Disordered" evidence="1">
    <location>
        <begin position="739"/>
        <end position="772"/>
    </location>
</feature>
<reference evidence="3 4" key="1">
    <citation type="submission" date="2023-02" db="EMBL/GenBank/DDBJ databases">
        <title>LHISI_Scaffold_Assembly.</title>
        <authorList>
            <person name="Stuart O.P."/>
            <person name="Cleave R."/>
            <person name="Magrath M.J.L."/>
            <person name="Mikheyev A.S."/>
        </authorList>
    </citation>
    <scope>NUCLEOTIDE SEQUENCE [LARGE SCALE GENOMIC DNA]</scope>
    <source>
        <strain evidence="3">Daus_M_001</strain>
        <tissue evidence="3">Leg muscle</tissue>
    </source>
</reference>
<feature type="transmembrane region" description="Helical" evidence="2">
    <location>
        <begin position="31"/>
        <end position="50"/>
    </location>
</feature>
<keyword evidence="2" id="KW-1133">Transmembrane helix</keyword>
<protein>
    <submittedName>
        <fullName evidence="3">Uncharacterized protein</fullName>
    </submittedName>
</protein>
<evidence type="ECO:0000256" key="2">
    <source>
        <dbReference type="SAM" id="Phobius"/>
    </source>
</evidence>
<accession>A0ABQ9IFQ1</accession>
<name>A0ABQ9IFQ1_9NEOP</name>
<dbReference type="EMBL" id="JARBHB010000001">
    <property type="protein sequence ID" value="KAJ8895500.1"/>
    <property type="molecule type" value="Genomic_DNA"/>
</dbReference>
<keyword evidence="2" id="KW-0812">Transmembrane</keyword>
<gene>
    <name evidence="3" type="ORF">PR048_000833</name>
</gene>
<dbReference type="Proteomes" id="UP001159363">
    <property type="component" value="Chromosome 1"/>
</dbReference>
<keyword evidence="2" id="KW-0472">Membrane</keyword>
<sequence>MGCRVPSRKCSSTAGKVFVNSTTRWRQCHKWCWVTLVFLLISLSAVAFTWMRQDLFIAGFPVQALGPVVPLQSLHILAHEAIRTKYPKNLHGHHIRTSNRVARRVIVRENPILQRKDNHYVRMDVIAEDGFIIKLVKSRNNAPAALCSPAMDARCRLEMFKVIILLIHFFGVKRNLLVILSLARLKPWPEHPRPCEAWTLEIEAYCLKGDCVMEKWDQLVWRGRASQKFLRLASLSLETALSTGNTARNRLKIPLNRVHAKEWWKLGDRTRSLHICIVLVLRRFSPDTLASIRSTQLETPPSSTPEPHSQKCSLNCCSRHVSGCPLVLSTVSSSTVAYRLAFTHRRIRRSSWTSMVRGAPQFPRRLFPMVLFVHTRYTFARGALTHVRFPLRVSFVVDGYRVAPISLFIIRRRAFPLVLICSVASEAAEGKYRTGGANYTFSQTLARYNINMAVDDEAAVQGELRCRSRCRYMETVCVLLERLLALLAEMSAPFHSEAAYTSVTPGRACVTYSVGEIRMYSENCNGSEHWNLAHKPQIFERSQLLGKCTVPGRCTVYNMGEDTPMPCSSDEVKTRALLKDAINYHLTNLPDSLPNISINEHDFTTEDITRPPTSPAAQLPDAPMSPIAPQLADALATAAVQLAVSTTVTPSRKRTVKARTSPGVSEKAETSGRRPRVARRWLMNVKSASAEPTICPACGLIPSRHLQLPDIGSIPGNEVKDYLIRMLFVFVCARERERREREREREKREREREYTAFACTNAGGHDSRSAVP</sequence>
<evidence type="ECO:0000256" key="1">
    <source>
        <dbReference type="SAM" id="MobiDB-lite"/>
    </source>
</evidence>
<organism evidence="3 4">
    <name type="scientific">Dryococelus australis</name>
    <dbReference type="NCBI Taxonomy" id="614101"/>
    <lineage>
        <taxon>Eukaryota</taxon>
        <taxon>Metazoa</taxon>
        <taxon>Ecdysozoa</taxon>
        <taxon>Arthropoda</taxon>
        <taxon>Hexapoda</taxon>
        <taxon>Insecta</taxon>
        <taxon>Pterygota</taxon>
        <taxon>Neoptera</taxon>
        <taxon>Polyneoptera</taxon>
        <taxon>Phasmatodea</taxon>
        <taxon>Verophasmatodea</taxon>
        <taxon>Anareolatae</taxon>
        <taxon>Phasmatidae</taxon>
        <taxon>Eurycanthinae</taxon>
        <taxon>Dryococelus</taxon>
    </lineage>
</organism>